<name>A0ABP3HWV2_9CAUL</name>
<feature type="chain" id="PRO_5045634603" description="DUF3887 domain-containing protein" evidence="2">
    <location>
        <begin position="28"/>
        <end position="160"/>
    </location>
</feature>
<evidence type="ECO:0000256" key="2">
    <source>
        <dbReference type="SAM" id="SignalP"/>
    </source>
</evidence>
<protein>
    <recommendedName>
        <fullName evidence="5">DUF3887 domain-containing protein</fullName>
    </recommendedName>
</protein>
<feature type="region of interest" description="Disordered" evidence="1">
    <location>
        <begin position="40"/>
        <end position="64"/>
    </location>
</feature>
<gene>
    <name evidence="3" type="ORF">GCM10009093_07760</name>
</gene>
<comment type="caution">
    <text evidence="3">The sequence shown here is derived from an EMBL/GenBank/DDBJ whole genome shotgun (WGS) entry which is preliminary data.</text>
</comment>
<dbReference type="RefSeq" id="WP_167174919.1">
    <property type="nucleotide sequence ID" value="NZ_BAAAEJ010000003.1"/>
</dbReference>
<dbReference type="Proteomes" id="UP001500791">
    <property type="component" value="Unassembled WGS sequence"/>
</dbReference>
<keyword evidence="4" id="KW-1185">Reference proteome</keyword>
<sequence>MKTTALFALIAVAVAAPAAASAQTAPAQNPAAAARLPDTFSTPAQQPARPATPPAPPAPPAAPDIARAQTALLEVIANLKSGEVDYSPFSADLAAKIREQSSQIGGLLTQFGDIQSVRHLAQPDGVDVFRVDFKNQSTEWMIGFDNEDQIAALLFRPVEQ</sequence>
<evidence type="ECO:0000313" key="4">
    <source>
        <dbReference type="Proteomes" id="UP001500791"/>
    </source>
</evidence>
<organism evidence="3 4">
    <name type="scientific">Brevundimonas terrae</name>
    <dbReference type="NCBI Taxonomy" id="363631"/>
    <lineage>
        <taxon>Bacteria</taxon>
        <taxon>Pseudomonadati</taxon>
        <taxon>Pseudomonadota</taxon>
        <taxon>Alphaproteobacteria</taxon>
        <taxon>Caulobacterales</taxon>
        <taxon>Caulobacteraceae</taxon>
        <taxon>Brevundimonas</taxon>
    </lineage>
</organism>
<dbReference type="EMBL" id="BAAAEJ010000003">
    <property type="protein sequence ID" value="GAA0383233.1"/>
    <property type="molecule type" value="Genomic_DNA"/>
</dbReference>
<evidence type="ECO:0008006" key="5">
    <source>
        <dbReference type="Google" id="ProtNLM"/>
    </source>
</evidence>
<evidence type="ECO:0000313" key="3">
    <source>
        <dbReference type="EMBL" id="GAA0383233.1"/>
    </source>
</evidence>
<proteinExistence type="predicted"/>
<feature type="compositionally biased region" description="Pro residues" evidence="1">
    <location>
        <begin position="50"/>
        <end position="62"/>
    </location>
</feature>
<reference evidence="4" key="1">
    <citation type="journal article" date="2019" name="Int. J. Syst. Evol. Microbiol.">
        <title>The Global Catalogue of Microorganisms (GCM) 10K type strain sequencing project: providing services to taxonomists for standard genome sequencing and annotation.</title>
        <authorList>
            <consortium name="The Broad Institute Genomics Platform"/>
            <consortium name="The Broad Institute Genome Sequencing Center for Infectious Disease"/>
            <person name="Wu L."/>
            <person name="Ma J."/>
        </authorList>
    </citation>
    <scope>NUCLEOTIDE SEQUENCE [LARGE SCALE GENOMIC DNA]</scope>
    <source>
        <strain evidence="4">JCM 13476</strain>
    </source>
</reference>
<keyword evidence="2" id="KW-0732">Signal</keyword>
<evidence type="ECO:0000256" key="1">
    <source>
        <dbReference type="SAM" id="MobiDB-lite"/>
    </source>
</evidence>
<feature type="signal peptide" evidence="2">
    <location>
        <begin position="1"/>
        <end position="27"/>
    </location>
</feature>
<accession>A0ABP3HWV2</accession>